<evidence type="ECO:0008006" key="3">
    <source>
        <dbReference type="Google" id="ProtNLM"/>
    </source>
</evidence>
<evidence type="ECO:0000313" key="1">
    <source>
        <dbReference type="EMBL" id="KQM09288.1"/>
    </source>
</evidence>
<evidence type="ECO:0000313" key="2">
    <source>
        <dbReference type="Proteomes" id="UP000054172"/>
    </source>
</evidence>
<comment type="caution">
    <text evidence="1">The sequence shown here is derived from an EMBL/GenBank/DDBJ whole genome shotgun (WGS) entry which is preliminary data.</text>
</comment>
<dbReference type="InterPro" id="IPR008969">
    <property type="entry name" value="CarboxyPept-like_regulatory"/>
</dbReference>
<dbReference type="SUPFAM" id="SSF49464">
    <property type="entry name" value="Carboxypeptidase regulatory domain-like"/>
    <property type="match status" value="1"/>
</dbReference>
<dbReference type="PATRIC" id="fig|1702214.3.peg.725"/>
<keyword evidence="2" id="KW-1185">Reference proteome</keyword>
<dbReference type="Gene3D" id="2.60.40.1120">
    <property type="entry name" value="Carboxypeptidase-like, regulatory domain"/>
    <property type="match status" value="1"/>
</dbReference>
<dbReference type="EMBL" id="LIIK01000008">
    <property type="protein sequence ID" value="KQM09288.1"/>
    <property type="molecule type" value="Genomic_DNA"/>
</dbReference>
<proteinExistence type="predicted"/>
<gene>
    <name evidence="1" type="ORF">AL399_02665</name>
</gene>
<protein>
    <recommendedName>
        <fullName evidence="3">Secretion system C-terminal sorting domain-containing protein</fullName>
    </recommendedName>
</protein>
<name>A0A0Q4B7V2_9BACT</name>
<accession>A0A0Q4B7V2</accession>
<reference evidence="1" key="1">
    <citation type="submission" date="2015-08" db="EMBL/GenBank/DDBJ databases">
        <title>Candidatus Bacteriodes Periocalifornicus.</title>
        <authorList>
            <person name="McLean J.S."/>
            <person name="Kelley S."/>
        </authorList>
    </citation>
    <scope>NUCLEOTIDE SEQUENCE [LARGE SCALE GENOMIC DNA]</scope>
    <source>
        <strain evidence="1">12B</strain>
    </source>
</reference>
<dbReference type="Proteomes" id="UP000054172">
    <property type="component" value="Unassembled WGS sequence"/>
</dbReference>
<organism evidence="1 2">
    <name type="scientific">Candidatus [Bacteroides] periocalifornicus</name>
    <dbReference type="NCBI Taxonomy" id="1702214"/>
    <lineage>
        <taxon>Bacteria</taxon>
        <taxon>Pseudomonadati</taxon>
        <taxon>Bacteroidota</taxon>
    </lineage>
</organism>
<sequence length="218" mass="23172">MRFNGELLAVNQQATAYANVLEGDYTLQFSTDNYLDSTVAVSVRGTESSHAIPLLAPHAAPVTIWVTNKQGASLDGAAAEVGGVTAQPDDDGVFHFSFRPGIYPLAVSAPGFSAMNYDIVVTKSGFNGKYALSADLSPVDEPEGIRLHPNPAGSYLEMQLPEGVERLQVLASTGVEMLEVQVSEQKVRIDVRALPAGGYIVRAVGKGRAPVLARFVKL</sequence>
<dbReference type="AlphaFoldDB" id="A0A0Q4B7V2"/>
<dbReference type="STRING" id="1702214.AL399_02665"/>